<keyword evidence="1" id="KW-0812">Transmembrane</keyword>
<keyword evidence="1" id="KW-0472">Membrane</keyword>
<dbReference type="PATRIC" id="fig|35841.7.peg.3257"/>
<dbReference type="Pfam" id="PF19609">
    <property type="entry name" value="DUF6114"/>
    <property type="match status" value="1"/>
</dbReference>
<dbReference type="EMBL" id="JXLU01000103">
    <property type="protein sequence ID" value="KIO72066.1"/>
    <property type="molecule type" value="Genomic_DNA"/>
</dbReference>
<dbReference type="InterPro" id="IPR046096">
    <property type="entry name" value="DUF6114"/>
</dbReference>
<reference evidence="3 4" key="2">
    <citation type="submission" date="2015-01" db="EMBL/GenBank/DDBJ databases">
        <title>Draft Genome Sequences of Four Bacillus thermoamylovorans Strains, Isolated From Food Products.</title>
        <authorList>
            <person name="Krawcyk A.O."/>
            <person name="Berendsen E.M."/>
            <person name="Eijlander R.T."/>
            <person name="de Jong A."/>
            <person name="Wells-Bennik M."/>
            <person name="Kuipers O.P."/>
        </authorList>
    </citation>
    <scope>NUCLEOTIDE SEQUENCE [LARGE SCALE GENOMIC DNA]</scope>
    <source>
        <strain evidence="3 4">B4167</strain>
    </source>
</reference>
<evidence type="ECO:0000313" key="4">
    <source>
        <dbReference type="Proteomes" id="UP000032076"/>
    </source>
</evidence>
<dbReference type="AlphaFoldDB" id="A0A090ISX5"/>
<name>A0A090ISX5_9BACI</name>
<evidence type="ECO:0008006" key="6">
    <source>
        <dbReference type="Google" id="ProtNLM"/>
    </source>
</evidence>
<sequence>MMDKFHNFRKKFKRWRMSRPFWGATFSLLAGLIILYMPIHLLEVALRPGNFVVLGLLFGGLMTIIGILSYFYTRLNIIFGIITIFLSIASILGALGGLFVGTLLGIIGGSLLLSWRVVDQSVKEGDKDYTNYTLSEVAASSTEQKLQNE</sequence>
<dbReference type="Proteomes" id="UP000040576">
    <property type="component" value="Unassembled WGS sequence"/>
</dbReference>
<feature type="transmembrane region" description="Helical" evidence="1">
    <location>
        <begin position="79"/>
        <end position="107"/>
    </location>
</feature>
<dbReference type="Proteomes" id="UP000032076">
    <property type="component" value="Unassembled WGS sequence"/>
</dbReference>
<feature type="transmembrane region" description="Helical" evidence="1">
    <location>
        <begin position="51"/>
        <end position="72"/>
    </location>
</feature>
<feature type="transmembrane region" description="Helical" evidence="1">
    <location>
        <begin position="21"/>
        <end position="39"/>
    </location>
</feature>
<keyword evidence="1" id="KW-1133">Transmembrane helix</keyword>
<accession>A0A090ISX5</accession>
<evidence type="ECO:0000313" key="3">
    <source>
        <dbReference type="EMBL" id="KIO72066.1"/>
    </source>
</evidence>
<gene>
    <name evidence="3" type="ORF">B4167_3041</name>
    <name evidence="2" type="ORF">BT1A1_0930</name>
</gene>
<evidence type="ECO:0000256" key="1">
    <source>
        <dbReference type="SAM" id="Phobius"/>
    </source>
</evidence>
<organism evidence="2 5">
    <name type="scientific">Caldibacillus thermoamylovorans</name>
    <dbReference type="NCBI Taxonomy" id="35841"/>
    <lineage>
        <taxon>Bacteria</taxon>
        <taxon>Bacillati</taxon>
        <taxon>Bacillota</taxon>
        <taxon>Bacilli</taxon>
        <taxon>Bacillales</taxon>
        <taxon>Bacillaceae</taxon>
        <taxon>Caldibacillus</taxon>
    </lineage>
</organism>
<reference evidence="2 5" key="1">
    <citation type="submission" date="2014-07" db="EMBL/GenBank/DDBJ databases">
        <authorList>
            <person name="Wibberg Daniel"/>
        </authorList>
    </citation>
    <scope>NUCLEOTIDE SEQUENCE [LARGE SCALE GENOMIC DNA]</scope>
</reference>
<proteinExistence type="predicted"/>
<keyword evidence="5" id="KW-1185">Reference proteome</keyword>
<evidence type="ECO:0000313" key="5">
    <source>
        <dbReference type="Proteomes" id="UP000040576"/>
    </source>
</evidence>
<protein>
    <recommendedName>
        <fullName evidence="6">DUF4064 domain-containing protein</fullName>
    </recommendedName>
</protein>
<dbReference type="EMBL" id="CCRF01000035">
    <property type="protein sequence ID" value="CEE00777.1"/>
    <property type="molecule type" value="Genomic_DNA"/>
</dbReference>
<evidence type="ECO:0000313" key="2">
    <source>
        <dbReference type="EMBL" id="CEE00777.1"/>
    </source>
</evidence>